<gene>
    <name evidence="3" type="ORF">HMPREF0016_03118</name>
</gene>
<dbReference type="EMBL" id="GG704974">
    <property type="protein sequence ID" value="EEY94851.1"/>
    <property type="molecule type" value="Genomic_DNA"/>
</dbReference>
<evidence type="ECO:0000256" key="1">
    <source>
        <dbReference type="SAM" id="MobiDB-lite"/>
    </source>
</evidence>
<dbReference type="Pfam" id="PF13604">
    <property type="entry name" value="AAA_30"/>
    <property type="match status" value="1"/>
</dbReference>
<dbReference type="Gene3D" id="3.40.50.300">
    <property type="entry name" value="P-loop containing nucleotide triphosphate hydrolases"/>
    <property type="match status" value="2"/>
</dbReference>
<feature type="domain" description="TrwC relaxase" evidence="2">
    <location>
        <begin position="11"/>
        <end position="293"/>
    </location>
</feature>
<dbReference type="InterPro" id="IPR014862">
    <property type="entry name" value="TrwC"/>
</dbReference>
<dbReference type="AlphaFoldDB" id="D0SGZ5"/>
<evidence type="ECO:0000313" key="3">
    <source>
        <dbReference type="EMBL" id="EEY94851.1"/>
    </source>
</evidence>
<dbReference type="RefSeq" id="WP_005401875.1">
    <property type="nucleotide sequence ID" value="NZ_GG704974.1"/>
</dbReference>
<reference evidence="4" key="1">
    <citation type="journal article" date="2012" name="PLoS ONE">
        <title>The success of Acinetobacter species; genetic, metabolic and virulence attributes.</title>
        <authorList>
            <person name="Peleg A.Y."/>
            <person name="de Breij A."/>
            <person name="Adams M.D."/>
            <person name="Cerqueira G.M."/>
            <person name="Mocali S."/>
            <person name="Galardini M."/>
            <person name="Nibbering P.H."/>
            <person name="Earl A.M."/>
            <person name="Ward D.V."/>
            <person name="Paterson D.L."/>
            <person name="Seifert H."/>
            <person name="Dijkshoorn L."/>
        </authorList>
    </citation>
    <scope>NUCLEOTIDE SEQUENCE [LARGE SCALE GENOMIC DNA]</scope>
    <source>
        <strain evidence="4">SH046</strain>
    </source>
</reference>
<proteinExistence type="predicted"/>
<dbReference type="NCBIfam" id="NF041492">
    <property type="entry name" value="MobF"/>
    <property type="match status" value="1"/>
</dbReference>
<evidence type="ECO:0000259" key="2">
    <source>
        <dbReference type="Pfam" id="PF08751"/>
    </source>
</evidence>
<accession>D0SGZ5</accession>
<dbReference type="SUPFAM" id="SSF55464">
    <property type="entry name" value="Origin of replication-binding domain, RBD-like"/>
    <property type="match status" value="1"/>
</dbReference>
<evidence type="ECO:0000313" key="4">
    <source>
        <dbReference type="Proteomes" id="UP000012047"/>
    </source>
</evidence>
<dbReference type="HOGENOM" id="CLU_001748_0_2_6"/>
<feature type="compositionally biased region" description="Basic and acidic residues" evidence="1">
    <location>
        <begin position="329"/>
        <end position="397"/>
    </location>
</feature>
<protein>
    <submittedName>
        <fullName evidence="3">Conjugative relaxase domain protein</fullName>
    </submittedName>
</protein>
<dbReference type="Proteomes" id="UP000012047">
    <property type="component" value="Unassembled WGS sequence"/>
</dbReference>
<sequence>MMSMTTLKSSSQASTYYSKDNYYTKEPTAESLEKAEWYGKGAEVLGLVDQDFDPDKFKELLEGTIDEDNKIGRVTYEDGVAVTQHRPGVDLTFSAPKSVSIISEVFKDDDVRNAHEDAVKATLDFVEKKYAQTRISVDGSMQKVDTENLVAALFSHNNSRDLDPQTHTHAVVMNATLNSKGEWSAMSNEQIYQNQKLIGAIYNSELAVNLKDLGYDLDFKANGNFEISGISQDVIDEFSQRRKAMLENAEERGVDLSTASASVREVIALDTRTRKKDVTQESLDNDWSERAASFGLTKEYIETLVDPRQKKEKEVIVKGDNDNGFTIPGKDKSTNENEIEKPDEKINPGRNKEKDNSDNREDRKPEIHSENEHDVHDHERSKEDPIGDRQPKTKEEYQNPGAEHSGVNDEGISKSWMDRLWAFFKKDDQQSVPGNTNAALNQKVQDVEELSDRERAIREAVFYAVGHHTERDMLVTRSNIEATALNKSKAMFKIDDVNNELDRLLKNGILVQSDTGKLTTKRLAHSEIWSIDHVREERHSVDKILTEEQIKDDLKEREQFNKFDYTEGQRNSIYSIFTTDSRYHAVDGLAGTGKTTMLSALNKIADKNGFIVKGMAGTGVAAKTLEEETGIPSTTTAMFKYNESKLQNNLNQSGNNFDRKNEIWIVDESSFAGQESFVDVLKLAKSADARVVFLGDKNQLQSIEAGKPFELLQKEMSFSSMQNINRQKTQELKDVVSLITAKNAKGEITLSENAKAFDLLDKQGSVKEYDQLDLHEEVVKSYMSNDLEKRNKTMIITPFNSDRKILNDLVRQAKIDKGELQGEEHAFTTYANKNLTRAQQGEILEYSKGDVLRFNKTYSPEGVSFKKDEYYTVIETYKQNGGKKEEGLVLQDKDGLQQKWNSKNKNQIEVYEKEQKELRKGDLIKINRSNGEFKNGEKYTFKEIQGNEIVLIDDKNQEKRMPKDEFNHWDHGYANTIYSSQGLTKTNVLMLINSNKLSNTQNSEQAIKNLGKIFGNRAFYVGATRASHDLKIFTHDKNVARGAVGYEQDKSSYAQETQLGNNEKQFDQGKGLDIEF</sequence>
<name>D0SGZ5_ACIJO</name>
<dbReference type="InterPro" id="IPR027417">
    <property type="entry name" value="P-loop_NTPase"/>
</dbReference>
<dbReference type="NCBIfam" id="TIGR02686">
    <property type="entry name" value="relax_trwC"/>
    <property type="match status" value="1"/>
</dbReference>
<dbReference type="SUPFAM" id="SSF52540">
    <property type="entry name" value="P-loop containing nucleoside triphosphate hydrolases"/>
    <property type="match status" value="2"/>
</dbReference>
<dbReference type="Pfam" id="PF08751">
    <property type="entry name" value="TrwC"/>
    <property type="match status" value="1"/>
</dbReference>
<dbReference type="Gene3D" id="2.30.30.940">
    <property type="match status" value="1"/>
</dbReference>
<organism evidence="3 4">
    <name type="scientific">Acinetobacter johnsonii SH046</name>
    <dbReference type="NCBI Taxonomy" id="575586"/>
    <lineage>
        <taxon>Bacteria</taxon>
        <taxon>Pseudomonadati</taxon>
        <taxon>Pseudomonadota</taxon>
        <taxon>Gammaproteobacteria</taxon>
        <taxon>Moraxellales</taxon>
        <taxon>Moraxellaceae</taxon>
        <taxon>Acinetobacter</taxon>
    </lineage>
</organism>
<feature type="region of interest" description="Disordered" evidence="1">
    <location>
        <begin position="315"/>
        <end position="411"/>
    </location>
</feature>
<dbReference type="InterPro" id="IPR014059">
    <property type="entry name" value="TraI/TrwC_relax"/>
</dbReference>
<dbReference type="eggNOG" id="COG0507">
    <property type="taxonomic scope" value="Bacteria"/>
</dbReference>